<reference evidence="2" key="1">
    <citation type="journal article" date="2020" name="Stud. Mycol.">
        <title>101 Dothideomycetes genomes: a test case for predicting lifestyles and emergence of pathogens.</title>
        <authorList>
            <person name="Haridas S."/>
            <person name="Albert R."/>
            <person name="Binder M."/>
            <person name="Bloem J."/>
            <person name="Labutti K."/>
            <person name="Salamov A."/>
            <person name="Andreopoulos B."/>
            <person name="Baker S."/>
            <person name="Barry K."/>
            <person name="Bills G."/>
            <person name="Bluhm B."/>
            <person name="Cannon C."/>
            <person name="Castanera R."/>
            <person name="Culley D."/>
            <person name="Daum C."/>
            <person name="Ezra D."/>
            <person name="Gonzalez J."/>
            <person name="Henrissat B."/>
            <person name="Kuo A."/>
            <person name="Liang C."/>
            <person name="Lipzen A."/>
            <person name="Lutzoni F."/>
            <person name="Magnuson J."/>
            <person name="Mondo S."/>
            <person name="Nolan M."/>
            <person name="Ohm R."/>
            <person name="Pangilinan J."/>
            <person name="Park H.-J."/>
            <person name="Ramirez L."/>
            <person name="Alfaro M."/>
            <person name="Sun H."/>
            <person name="Tritt A."/>
            <person name="Yoshinaga Y."/>
            <person name="Zwiers L.-H."/>
            <person name="Turgeon B."/>
            <person name="Goodwin S."/>
            <person name="Spatafora J."/>
            <person name="Crous P."/>
            <person name="Grigoriev I."/>
        </authorList>
    </citation>
    <scope>NUCLEOTIDE SEQUENCE</scope>
    <source>
        <strain evidence="2">CBS 675.92</strain>
    </source>
</reference>
<feature type="region of interest" description="Disordered" evidence="1">
    <location>
        <begin position="1"/>
        <end position="40"/>
    </location>
</feature>
<dbReference type="OrthoDB" id="3687991at2759"/>
<dbReference type="AlphaFoldDB" id="A0A6A5U251"/>
<dbReference type="EMBL" id="ML976990">
    <property type="protein sequence ID" value="KAF1957086.1"/>
    <property type="molecule type" value="Genomic_DNA"/>
</dbReference>
<protein>
    <submittedName>
        <fullName evidence="2">Uncharacterized protein</fullName>
    </submittedName>
</protein>
<evidence type="ECO:0000256" key="1">
    <source>
        <dbReference type="SAM" id="MobiDB-lite"/>
    </source>
</evidence>
<dbReference type="Proteomes" id="UP000800035">
    <property type="component" value="Unassembled WGS sequence"/>
</dbReference>
<gene>
    <name evidence="2" type="ORF">CC80DRAFT_561583</name>
</gene>
<accession>A0A6A5U251</accession>
<evidence type="ECO:0000313" key="3">
    <source>
        <dbReference type="Proteomes" id="UP000800035"/>
    </source>
</evidence>
<proteinExistence type="predicted"/>
<evidence type="ECO:0000313" key="2">
    <source>
        <dbReference type="EMBL" id="KAF1957086.1"/>
    </source>
</evidence>
<sequence>MPLKRKAAASPPSGAPSPKRKRGEPLSSLVPQGERNNAQKGIKNTSLLSMLCTDTRTGETKELHFKKLVHAQIDWNNTEHIMKINSWRNQLYGRAGMKAKTVIMWHADEEAYIELFFHLLILEAAQRGLMVPKAKEILEEYNDFFRGKVMKDANGMESDPRVDRKHNAFVSKLNRAVLELKPRLESMLLGKSGDFFSPQIDQEKLDVYKELLEAEPVNGDKKNMANVFTWEVGKTLPTSKPYVEEWQTAFTEMLARDPGSTLYDEKYAAPVIGAKEEPSNSLGVAGSSEKAITDGDTSSQDEGDSSFIDTSIFSVADGAGVDDDGDSDLSDVDDSVLEEHAAAHTKSDLAKKPAVDVPKNEAKFSSKNKVIEGTNQPSMINAGRESADTPIFKMSPKTSVENEVAEILFEMSTGAHAGADPVVTDTVTKSVVNTTTSNPGTSPTLRTP</sequence>
<keyword evidence="3" id="KW-1185">Reference proteome</keyword>
<feature type="region of interest" description="Disordered" evidence="1">
    <location>
        <begin position="277"/>
        <end position="307"/>
    </location>
</feature>
<name>A0A6A5U251_9PLEO</name>
<organism evidence="2 3">
    <name type="scientific">Byssothecium circinans</name>
    <dbReference type="NCBI Taxonomy" id="147558"/>
    <lineage>
        <taxon>Eukaryota</taxon>
        <taxon>Fungi</taxon>
        <taxon>Dikarya</taxon>
        <taxon>Ascomycota</taxon>
        <taxon>Pezizomycotina</taxon>
        <taxon>Dothideomycetes</taxon>
        <taxon>Pleosporomycetidae</taxon>
        <taxon>Pleosporales</taxon>
        <taxon>Massarineae</taxon>
        <taxon>Massarinaceae</taxon>
        <taxon>Byssothecium</taxon>
    </lineage>
</organism>